<gene>
    <name evidence="3" type="ORF">AB0887_29725</name>
</gene>
<organism evidence="3 4">
    <name type="scientific">Streptomyces huasconensis</name>
    <dbReference type="NCBI Taxonomy" id="1854574"/>
    <lineage>
        <taxon>Bacteria</taxon>
        <taxon>Bacillati</taxon>
        <taxon>Actinomycetota</taxon>
        <taxon>Actinomycetes</taxon>
        <taxon>Kitasatosporales</taxon>
        <taxon>Streptomycetaceae</taxon>
        <taxon>Streptomyces</taxon>
    </lineage>
</organism>
<comment type="caution">
    <text evidence="3">The sequence shown here is derived from an EMBL/GenBank/DDBJ whole genome shotgun (WGS) entry which is preliminary data.</text>
</comment>
<accession>A0ABV3M342</accession>
<keyword evidence="3" id="KW-0378">Hydrolase</keyword>
<dbReference type="Gene3D" id="3.40.50.1110">
    <property type="entry name" value="SGNH hydrolase"/>
    <property type="match status" value="1"/>
</dbReference>
<dbReference type="GO" id="GO:0016787">
    <property type="term" value="F:hydrolase activity"/>
    <property type="evidence" value="ECO:0007669"/>
    <property type="project" value="UniProtKB-KW"/>
</dbReference>
<evidence type="ECO:0000313" key="4">
    <source>
        <dbReference type="Proteomes" id="UP001553843"/>
    </source>
</evidence>
<sequence length="280" mass="29311">MNSNHTSRLPSGRTSRRPSRHALTAMAATAALGVALVGCGGHDTGARTEGTDKSTGAVKSTGKKVLWVGDSIAGSEAPALDTALKAGGVDFKDASSDGGGTVVAGSEKITKMIAADTWKQLDKNVASFRPTVVAYQITTYDWGSRDQQRAAYEKLVKTAEDAGAKAVFVPAPPIKLDAFYKKHAAQMRTAPQVAREVAKGSGGAAAFLDASRLWGTDASAKQAERASDGVHNCQQGAAAFADWFAAELGKQEGFTPAAVDTWAKGRWTSDDRYAQLKCDS</sequence>
<feature type="domain" description="SGNH" evidence="2">
    <location>
        <begin position="59"/>
        <end position="188"/>
    </location>
</feature>
<dbReference type="RefSeq" id="WP_359782564.1">
    <property type="nucleotide sequence ID" value="NZ_JBEYRR010000012.1"/>
</dbReference>
<keyword evidence="4" id="KW-1185">Reference proteome</keyword>
<dbReference type="SUPFAM" id="SSF52266">
    <property type="entry name" value="SGNH hydrolase"/>
    <property type="match status" value="1"/>
</dbReference>
<protein>
    <submittedName>
        <fullName evidence="3">SGNH hydrolase domain-containing protein</fullName>
    </submittedName>
</protein>
<dbReference type="Proteomes" id="UP001553843">
    <property type="component" value="Unassembled WGS sequence"/>
</dbReference>
<proteinExistence type="predicted"/>
<dbReference type="InterPro" id="IPR043968">
    <property type="entry name" value="SGNH"/>
</dbReference>
<reference evidence="3 4" key="1">
    <citation type="submission" date="2024-06" db="EMBL/GenBank/DDBJ databases">
        <title>The Natural Products Discovery Center: Release of the First 8490 Sequenced Strains for Exploring Actinobacteria Biosynthetic Diversity.</title>
        <authorList>
            <person name="Kalkreuter E."/>
            <person name="Kautsar S.A."/>
            <person name="Yang D."/>
            <person name="Bader C.D."/>
            <person name="Teijaro C.N."/>
            <person name="Fluegel L."/>
            <person name="Davis C.M."/>
            <person name="Simpson J.R."/>
            <person name="Lauterbach L."/>
            <person name="Steele A.D."/>
            <person name="Gui C."/>
            <person name="Meng S."/>
            <person name="Li G."/>
            <person name="Viehrig K."/>
            <person name="Ye F."/>
            <person name="Su P."/>
            <person name="Kiefer A.F."/>
            <person name="Nichols A."/>
            <person name="Cepeda A.J."/>
            <person name="Yan W."/>
            <person name="Fan B."/>
            <person name="Jiang Y."/>
            <person name="Adhikari A."/>
            <person name="Zheng C.-J."/>
            <person name="Schuster L."/>
            <person name="Cowan T.M."/>
            <person name="Smanski M.J."/>
            <person name="Chevrette M.G."/>
            <person name="De Carvalho L.P.S."/>
            <person name="Shen B."/>
        </authorList>
    </citation>
    <scope>NUCLEOTIDE SEQUENCE [LARGE SCALE GENOMIC DNA]</scope>
    <source>
        <strain evidence="3 4">NPDC047833</strain>
    </source>
</reference>
<dbReference type="Pfam" id="PF19040">
    <property type="entry name" value="SGNH"/>
    <property type="match status" value="1"/>
</dbReference>
<evidence type="ECO:0000313" key="3">
    <source>
        <dbReference type="EMBL" id="MEW2366113.1"/>
    </source>
</evidence>
<dbReference type="InterPro" id="IPR036514">
    <property type="entry name" value="SGNH_hydro_sf"/>
</dbReference>
<feature type="region of interest" description="Disordered" evidence="1">
    <location>
        <begin position="1"/>
        <end position="21"/>
    </location>
</feature>
<evidence type="ECO:0000256" key="1">
    <source>
        <dbReference type="SAM" id="MobiDB-lite"/>
    </source>
</evidence>
<dbReference type="EMBL" id="JBEYRS010000014">
    <property type="protein sequence ID" value="MEW2366113.1"/>
    <property type="molecule type" value="Genomic_DNA"/>
</dbReference>
<name>A0ABV3M342_9ACTN</name>
<evidence type="ECO:0000259" key="2">
    <source>
        <dbReference type="Pfam" id="PF19040"/>
    </source>
</evidence>
<feature type="compositionally biased region" description="Polar residues" evidence="1">
    <location>
        <begin position="1"/>
        <end position="13"/>
    </location>
</feature>